<keyword evidence="3" id="KW-1185">Reference proteome</keyword>
<evidence type="ECO:0000256" key="1">
    <source>
        <dbReference type="SAM" id="MobiDB-lite"/>
    </source>
</evidence>
<gene>
    <name evidence="2" type="ORF">GOEFS_106_00840</name>
</gene>
<dbReference type="STRING" id="1077974.GOEFS_106_00840"/>
<feature type="region of interest" description="Disordered" evidence="1">
    <location>
        <begin position="89"/>
        <end position="130"/>
    </location>
</feature>
<sequence length="130" mass="13536">MSDANDKVTEAVDAAKQKFNEFAANEKVQGAVNTAVGKVNEFAANEKVQGVTNTAVEKINEFAANEKVQGAVNSAVGKLNELKDRFVGSDTAASSEKPVETPVDVEQTFSAPNVPTEPGAGEEGKGTPNP</sequence>
<protein>
    <submittedName>
        <fullName evidence="2">Uncharacterized protein</fullName>
    </submittedName>
</protein>
<dbReference type="RefSeq" id="WP_007319522.1">
    <property type="nucleotide sequence ID" value="NZ_BAEH01000106.1"/>
</dbReference>
<proteinExistence type="predicted"/>
<reference evidence="2 3" key="1">
    <citation type="submission" date="2011-12" db="EMBL/GenBank/DDBJ databases">
        <title>Whole genome shotgun sequence of Gordonia effusa NBRC 100432.</title>
        <authorList>
            <person name="Yoshida I."/>
            <person name="Takarada H."/>
            <person name="Hosoyama A."/>
            <person name="Tsuchikane K."/>
            <person name="Katsumata H."/>
            <person name="Yamazaki S."/>
            <person name="Fujita N."/>
        </authorList>
    </citation>
    <scope>NUCLEOTIDE SEQUENCE [LARGE SCALE GENOMIC DNA]</scope>
    <source>
        <strain evidence="2 3">NBRC 100432</strain>
    </source>
</reference>
<dbReference type="Proteomes" id="UP000035034">
    <property type="component" value="Unassembled WGS sequence"/>
</dbReference>
<evidence type="ECO:0000313" key="2">
    <source>
        <dbReference type="EMBL" id="GAB20187.1"/>
    </source>
</evidence>
<dbReference type="AlphaFoldDB" id="H0R536"/>
<accession>H0R536</accession>
<evidence type="ECO:0000313" key="3">
    <source>
        <dbReference type="Proteomes" id="UP000035034"/>
    </source>
</evidence>
<dbReference type="EMBL" id="BAEH01000106">
    <property type="protein sequence ID" value="GAB20187.1"/>
    <property type="molecule type" value="Genomic_DNA"/>
</dbReference>
<name>H0R536_9ACTN</name>
<dbReference type="eggNOG" id="ENOG5030DKW">
    <property type="taxonomic scope" value="Bacteria"/>
</dbReference>
<organism evidence="2 3">
    <name type="scientific">Gordonia effusa NBRC 100432</name>
    <dbReference type="NCBI Taxonomy" id="1077974"/>
    <lineage>
        <taxon>Bacteria</taxon>
        <taxon>Bacillati</taxon>
        <taxon>Actinomycetota</taxon>
        <taxon>Actinomycetes</taxon>
        <taxon>Mycobacteriales</taxon>
        <taxon>Gordoniaceae</taxon>
        <taxon>Gordonia</taxon>
    </lineage>
</organism>
<comment type="caution">
    <text evidence="2">The sequence shown here is derived from an EMBL/GenBank/DDBJ whole genome shotgun (WGS) entry which is preliminary data.</text>
</comment>